<evidence type="ECO:0000313" key="11">
    <source>
        <dbReference type="Proteomes" id="UP000298714"/>
    </source>
</evidence>
<dbReference type="PANTHER" id="PTHR47870:SF1">
    <property type="entry name" value="CYTOCHROME C-TYPE BIOGENESIS PROTEIN CCMH"/>
    <property type="match status" value="1"/>
</dbReference>
<evidence type="ECO:0000256" key="3">
    <source>
        <dbReference type="ARBA" id="ARBA00022723"/>
    </source>
</evidence>
<evidence type="ECO:0000256" key="4">
    <source>
        <dbReference type="ARBA" id="ARBA00022729"/>
    </source>
</evidence>
<name>A0A4D7BV67_9SPHN</name>
<proteinExistence type="inferred from homology"/>
<evidence type="ECO:0000256" key="8">
    <source>
        <dbReference type="SAM" id="MobiDB-lite"/>
    </source>
</evidence>
<dbReference type="Proteomes" id="UP000298714">
    <property type="component" value="Chromosome"/>
</dbReference>
<keyword evidence="11" id="KW-1185">Reference proteome</keyword>
<feature type="region of interest" description="Disordered" evidence="8">
    <location>
        <begin position="175"/>
        <end position="197"/>
    </location>
</feature>
<evidence type="ECO:0000256" key="5">
    <source>
        <dbReference type="ARBA" id="ARBA00022748"/>
    </source>
</evidence>
<keyword evidence="4 7" id="KW-0732">Signal</keyword>
<dbReference type="RefSeq" id="WP_222874268.1">
    <property type="nucleotide sequence ID" value="NZ_CP039704.1"/>
</dbReference>
<dbReference type="InterPro" id="IPR051263">
    <property type="entry name" value="C-type_cytochrome_biogenesis"/>
</dbReference>
<feature type="compositionally biased region" description="Basic residues" evidence="8">
    <location>
        <begin position="183"/>
        <end position="197"/>
    </location>
</feature>
<comment type="function">
    <text evidence="7">Possible subunit of a heme lyase.</text>
</comment>
<dbReference type="PANTHER" id="PTHR47870">
    <property type="entry name" value="CYTOCHROME C-TYPE BIOGENESIS PROTEIN CCMH"/>
    <property type="match status" value="1"/>
</dbReference>
<keyword evidence="6 7" id="KW-0408">Iron</keyword>
<organism evidence="10 11">
    <name type="scientific">Hankyongella ginsenosidimutans</name>
    <dbReference type="NCBI Taxonomy" id="1763828"/>
    <lineage>
        <taxon>Bacteria</taxon>
        <taxon>Pseudomonadati</taxon>
        <taxon>Pseudomonadota</taxon>
        <taxon>Alphaproteobacteria</taxon>
        <taxon>Sphingomonadales</taxon>
        <taxon>Sphingomonadaceae</taxon>
        <taxon>Hankyongella</taxon>
    </lineage>
</organism>
<gene>
    <name evidence="10" type="ORF">E6W36_07340</name>
</gene>
<dbReference type="AlphaFoldDB" id="A0A4D7BV67"/>
<protein>
    <recommendedName>
        <fullName evidence="7">Cytochrome c-type biogenesis protein</fullName>
    </recommendedName>
</protein>
<reference evidence="11" key="1">
    <citation type="submission" date="2019-04" db="EMBL/GenBank/DDBJ databases">
        <title>Complete genome sequence of Sphingomonas sp. W1-2-3.</title>
        <authorList>
            <person name="Im W.T."/>
        </authorList>
    </citation>
    <scope>NUCLEOTIDE SEQUENCE [LARGE SCALE GENOMIC DNA]</scope>
    <source>
        <strain evidence="11">W1-2-3</strain>
    </source>
</reference>
<evidence type="ECO:0000256" key="7">
    <source>
        <dbReference type="RuleBase" id="RU364112"/>
    </source>
</evidence>
<feature type="domain" description="CcmH/CycL/Ccl2/NrfF N-terminal" evidence="9">
    <location>
        <begin position="7"/>
        <end position="114"/>
    </location>
</feature>
<dbReference type="EMBL" id="CP039704">
    <property type="protein sequence ID" value="QCI79429.1"/>
    <property type="molecule type" value="Genomic_DNA"/>
</dbReference>
<accession>A0A4D7BV67</accession>
<dbReference type="InterPro" id="IPR038297">
    <property type="entry name" value="CcmH/CycL/NrfF/Ccl2_sf"/>
</dbReference>
<dbReference type="CDD" id="cd16378">
    <property type="entry name" value="CcmH_N"/>
    <property type="match status" value="1"/>
</dbReference>
<comment type="similarity">
    <text evidence="1 7">Belongs to the CcmH/CycL/Ccl2/NrfF family.</text>
</comment>
<feature type="signal peptide" evidence="7">
    <location>
        <begin position="1"/>
        <end position="18"/>
    </location>
</feature>
<keyword evidence="5" id="KW-0201">Cytochrome c-type biogenesis</keyword>
<dbReference type="GO" id="GO:0017004">
    <property type="term" value="P:cytochrome complex assembly"/>
    <property type="evidence" value="ECO:0007669"/>
    <property type="project" value="UniProtKB-KW"/>
</dbReference>
<evidence type="ECO:0000313" key="10">
    <source>
        <dbReference type="EMBL" id="QCI79429.1"/>
    </source>
</evidence>
<evidence type="ECO:0000256" key="1">
    <source>
        <dbReference type="ARBA" id="ARBA00010342"/>
    </source>
</evidence>
<dbReference type="Pfam" id="PF03918">
    <property type="entry name" value="CcmH"/>
    <property type="match status" value="1"/>
</dbReference>
<evidence type="ECO:0000256" key="2">
    <source>
        <dbReference type="ARBA" id="ARBA00022617"/>
    </source>
</evidence>
<dbReference type="Gene3D" id="1.10.8.640">
    <property type="entry name" value="Cytochrome C biogenesis protein"/>
    <property type="match status" value="1"/>
</dbReference>
<evidence type="ECO:0000259" key="9">
    <source>
        <dbReference type="Pfam" id="PF03918"/>
    </source>
</evidence>
<dbReference type="InterPro" id="IPR005616">
    <property type="entry name" value="CcmH/CycL/Ccl2/NrfF_N"/>
</dbReference>
<feature type="chain" id="PRO_5021037936" description="Cytochrome c-type biogenesis protein" evidence="7">
    <location>
        <begin position="19"/>
        <end position="197"/>
    </location>
</feature>
<evidence type="ECO:0000256" key="6">
    <source>
        <dbReference type="ARBA" id="ARBA00023004"/>
    </source>
</evidence>
<sequence length="197" mass="21493">MRVLGVLLALLLAAPTLAQEDAPLPDAAQEAEARAVMREVRCLVCEGQSITDSGAEMAADLRALVRERIARGETPPQIKNYLRSRYGDGILLRPPVTAQTGLLWAMPVLLLALGRSQRVNCSCAGHDLGCRRLADRRLRCSAWVARRPSPGGAWHAGARRRRLCPARRADRERLCGTASGSGRARRPRRSGARARVC</sequence>
<dbReference type="GO" id="GO:0046872">
    <property type="term" value="F:metal ion binding"/>
    <property type="evidence" value="ECO:0007669"/>
    <property type="project" value="UniProtKB-KW"/>
</dbReference>
<keyword evidence="2 7" id="KW-0349">Heme</keyword>
<keyword evidence="3 7" id="KW-0479">Metal-binding</keyword>
<dbReference type="KEGG" id="hgn:E6W36_07340"/>
<dbReference type="GO" id="GO:0005886">
    <property type="term" value="C:plasma membrane"/>
    <property type="evidence" value="ECO:0007669"/>
    <property type="project" value="TreeGrafter"/>
</dbReference>